<organism evidence="2 3">
    <name type="scientific">Lentilactobacillus raoultii</name>
    <dbReference type="NCBI Taxonomy" id="1987503"/>
    <lineage>
        <taxon>Bacteria</taxon>
        <taxon>Bacillati</taxon>
        <taxon>Bacillota</taxon>
        <taxon>Bacilli</taxon>
        <taxon>Lactobacillales</taxon>
        <taxon>Lactobacillaceae</taxon>
        <taxon>Lentilactobacillus</taxon>
    </lineage>
</organism>
<keyword evidence="3" id="KW-1185">Reference proteome</keyword>
<evidence type="ECO:0000256" key="1">
    <source>
        <dbReference type="SAM" id="MobiDB-lite"/>
    </source>
</evidence>
<comment type="caution">
    <text evidence="2">The sequence shown here is derived from an EMBL/GenBank/DDBJ whole genome shotgun (WGS) entry which is preliminary data.</text>
</comment>
<name>A0ABW3PDH1_9LACO</name>
<reference evidence="3" key="1">
    <citation type="journal article" date="2019" name="Int. J. Syst. Evol. Microbiol.">
        <title>The Global Catalogue of Microorganisms (GCM) 10K type strain sequencing project: providing services to taxonomists for standard genome sequencing and annotation.</title>
        <authorList>
            <consortium name="The Broad Institute Genomics Platform"/>
            <consortium name="The Broad Institute Genome Sequencing Center for Infectious Disease"/>
            <person name="Wu L."/>
            <person name="Ma J."/>
        </authorList>
    </citation>
    <scope>NUCLEOTIDE SEQUENCE [LARGE SCALE GENOMIC DNA]</scope>
    <source>
        <strain evidence="3">CCUG 71848</strain>
    </source>
</reference>
<feature type="region of interest" description="Disordered" evidence="1">
    <location>
        <begin position="52"/>
        <end position="73"/>
    </location>
</feature>
<dbReference type="EMBL" id="JBHTLH010000005">
    <property type="protein sequence ID" value="MFD1124194.1"/>
    <property type="molecule type" value="Genomic_DNA"/>
</dbReference>
<protein>
    <recommendedName>
        <fullName evidence="4">DUF2188 domain-containing protein</fullName>
    </recommendedName>
</protein>
<sequence length="73" mass="8529">MPWNNENYPASMKNLKKVVRDKAIDIANALKDKGYDDQKAIAIATDKAEQWYQDHHAPDKNDPFKKSRQKTRK</sequence>
<gene>
    <name evidence="2" type="ORF">ACFQ22_02295</name>
</gene>
<dbReference type="Proteomes" id="UP001597156">
    <property type="component" value="Unassembled WGS sequence"/>
</dbReference>
<evidence type="ECO:0000313" key="3">
    <source>
        <dbReference type="Proteomes" id="UP001597156"/>
    </source>
</evidence>
<evidence type="ECO:0000313" key="2">
    <source>
        <dbReference type="EMBL" id="MFD1124194.1"/>
    </source>
</evidence>
<accession>A0ABW3PDH1</accession>
<proteinExistence type="predicted"/>
<dbReference type="RefSeq" id="WP_121977795.1">
    <property type="nucleotide sequence ID" value="NZ_JBHTLH010000005.1"/>
</dbReference>
<feature type="compositionally biased region" description="Basic and acidic residues" evidence="1">
    <location>
        <begin position="52"/>
        <end position="65"/>
    </location>
</feature>
<evidence type="ECO:0008006" key="4">
    <source>
        <dbReference type="Google" id="ProtNLM"/>
    </source>
</evidence>